<dbReference type="PANTHER" id="PTHR34187:SF2">
    <property type="entry name" value="DUF202 DOMAIN-CONTAINING PROTEIN"/>
    <property type="match status" value="1"/>
</dbReference>
<protein>
    <recommendedName>
        <fullName evidence="7">DUF202 domain-containing protein</fullName>
    </recommendedName>
</protein>
<evidence type="ECO:0000256" key="5">
    <source>
        <dbReference type="ARBA" id="ARBA00023136"/>
    </source>
</evidence>
<evidence type="ECO:0000256" key="4">
    <source>
        <dbReference type="ARBA" id="ARBA00022989"/>
    </source>
</evidence>
<dbReference type="GO" id="GO:0005886">
    <property type="term" value="C:plasma membrane"/>
    <property type="evidence" value="ECO:0007669"/>
    <property type="project" value="UniProtKB-SubCell"/>
</dbReference>
<feature type="transmembrane region" description="Helical" evidence="6">
    <location>
        <begin position="86"/>
        <end position="106"/>
    </location>
</feature>
<evidence type="ECO:0000256" key="6">
    <source>
        <dbReference type="SAM" id="Phobius"/>
    </source>
</evidence>
<feature type="transmembrane region" description="Helical" evidence="6">
    <location>
        <begin position="17"/>
        <end position="38"/>
    </location>
</feature>
<evidence type="ECO:0000256" key="3">
    <source>
        <dbReference type="ARBA" id="ARBA00022692"/>
    </source>
</evidence>
<dbReference type="InterPro" id="IPR003807">
    <property type="entry name" value="DUF202"/>
</dbReference>
<proteinExistence type="predicted"/>
<dbReference type="EMBL" id="CADCUN010000120">
    <property type="protein sequence ID" value="CAA9384793.1"/>
    <property type="molecule type" value="Genomic_DNA"/>
</dbReference>
<keyword evidence="5 6" id="KW-0472">Membrane</keyword>
<keyword evidence="4 6" id="KW-1133">Transmembrane helix</keyword>
<dbReference type="AlphaFoldDB" id="A0A6J4NDH5"/>
<evidence type="ECO:0000256" key="1">
    <source>
        <dbReference type="ARBA" id="ARBA00004651"/>
    </source>
</evidence>
<sequence length="108" mass="11105">MATEPDIRFSLANERTFLAWVRTSVALVAAGVAVFHLLDGSAANTALAVLLLLTGALAVSVGLLNFRRADRAIRTGQPLPTRGAQVVVMTVVVLLAAVAGIVSVLIGG</sequence>
<name>A0A6J4NDH5_9ACTN</name>
<accession>A0A6J4NDH5</accession>
<reference evidence="8" key="1">
    <citation type="submission" date="2020-02" db="EMBL/GenBank/DDBJ databases">
        <authorList>
            <person name="Meier V. D."/>
        </authorList>
    </citation>
    <scope>NUCLEOTIDE SEQUENCE</scope>
    <source>
        <strain evidence="8">AVDCRST_MAG60</strain>
    </source>
</reference>
<keyword evidence="2" id="KW-1003">Cell membrane</keyword>
<dbReference type="Pfam" id="PF02656">
    <property type="entry name" value="DUF202"/>
    <property type="match status" value="1"/>
</dbReference>
<evidence type="ECO:0000256" key="2">
    <source>
        <dbReference type="ARBA" id="ARBA00022475"/>
    </source>
</evidence>
<dbReference type="InterPro" id="IPR052053">
    <property type="entry name" value="IM_YidH-like"/>
</dbReference>
<evidence type="ECO:0000313" key="8">
    <source>
        <dbReference type="EMBL" id="CAA9384793.1"/>
    </source>
</evidence>
<comment type="subcellular location">
    <subcellularLocation>
        <location evidence="1">Cell membrane</location>
        <topology evidence="1">Multi-pass membrane protein</topology>
    </subcellularLocation>
</comment>
<feature type="transmembrane region" description="Helical" evidence="6">
    <location>
        <begin position="44"/>
        <end position="66"/>
    </location>
</feature>
<dbReference type="PANTHER" id="PTHR34187">
    <property type="entry name" value="FGR18P"/>
    <property type="match status" value="1"/>
</dbReference>
<keyword evidence="3 6" id="KW-0812">Transmembrane</keyword>
<evidence type="ECO:0000259" key="7">
    <source>
        <dbReference type="Pfam" id="PF02656"/>
    </source>
</evidence>
<organism evidence="8">
    <name type="scientific">uncultured Nocardioides sp</name>
    <dbReference type="NCBI Taxonomy" id="198441"/>
    <lineage>
        <taxon>Bacteria</taxon>
        <taxon>Bacillati</taxon>
        <taxon>Actinomycetota</taxon>
        <taxon>Actinomycetes</taxon>
        <taxon>Propionibacteriales</taxon>
        <taxon>Nocardioidaceae</taxon>
        <taxon>Nocardioides</taxon>
        <taxon>environmental samples</taxon>
    </lineage>
</organism>
<feature type="domain" description="DUF202" evidence="7">
    <location>
        <begin position="8"/>
        <end position="71"/>
    </location>
</feature>
<gene>
    <name evidence="8" type="ORF">AVDCRST_MAG60-1151</name>
</gene>